<dbReference type="PANTHER" id="PTHR13501">
    <property type="entry name" value="CHLOROPLAST 50S RIBOSOMAL PROTEIN L22-RELATED"/>
    <property type="match status" value="1"/>
</dbReference>
<dbReference type="GO" id="GO:0005840">
    <property type="term" value="C:ribosome"/>
    <property type="evidence" value="ECO:0007669"/>
    <property type="project" value="UniProtKB-KW"/>
</dbReference>
<evidence type="ECO:0000256" key="4">
    <source>
        <dbReference type="ARBA" id="ARBA00022980"/>
    </source>
</evidence>
<protein>
    <recommendedName>
        <fullName evidence="6 7">Large ribosomal subunit protein uL22</fullName>
    </recommendedName>
</protein>
<keyword evidence="12" id="KW-1185">Reference proteome</keyword>
<evidence type="ECO:0000256" key="7">
    <source>
        <dbReference type="HAMAP-Rule" id="MF_01331"/>
    </source>
</evidence>
<accession>A0ABT1L6D1</accession>
<comment type="function">
    <text evidence="7 10">This protein binds specifically to 23S rRNA; its binding is stimulated by other ribosomal proteins, e.g., L4, L17, and L20. It is important during the early stages of 50S assembly. It makes multiple contacts with different domains of the 23S rRNA in the assembled 50S subunit and ribosome.</text>
</comment>
<dbReference type="PROSITE" id="PS00464">
    <property type="entry name" value="RIBOSOMAL_L22"/>
    <property type="match status" value="1"/>
</dbReference>
<sequence length="114" mass="12721">MVVRAEIKNQRSSVKKAQLVAKIVRGKSVPVVLTQLQFMNQKTAKIVLKVLRSAVANAENNLGLDSDEMYVSTVLVNKGPTLKRWRARAKGRSARILKRSIHVTVELAEKVESK</sequence>
<dbReference type="InterPro" id="IPR005727">
    <property type="entry name" value="Ribosomal_uL22_bac/chlpt-type"/>
</dbReference>
<proteinExistence type="inferred from homology"/>
<evidence type="ECO:0000256" key="6">
    <source>
        <dbReference type="ARBA" id="ARBA00035207"/>
    </source>
</evidence>
<dbReference type="InterPro" id="IPR036394">
    <property type="entry name" value="Ribosomal_uL22_sf"/>
</dbReference>
<dbReference type="PANTHER" id="PTHR13501:SF8">
    <property type="entry name" value="LARGE RIBOSOMAL SUBUNIT PROTEIN UL22M"/>
    <property type="match status" value="1"/>
</dbReference>
<dbReference type="EMBL" id="JAKUDN010000002">
    <property type="protein sequence ID" value="MCP8352491.1"/>
    <property type="molecule type" value="Genomic_DNA"/>
</dbReference>
<reference evidence="11 12" key="1">
    <citation type="journal article" date="2022" name="Nat. Microbiol.">
        <title>The microbiome of a bacterivorous marine choanoflagellate contains a resource-demanding obligate bacterial associate.</title>
        <authorList>
            <person name="Needham D.M."/>
            <person name="Poirier C."/>
            <person name="Bachy C."/>
            <person name="George E.E."/>
            <person name="Wilken S."/>
            <person name="Yung C.C.M."/>
            <person name="Limardo A.J."/>
            <person name="Morando M."/>
            <person name="Sudek L."/>
            <person name="Malmstrom R.R."/>
            <person name="Keeling P.J."/>
            <person name="Santoro A.E."/>
            <person name="Worden A.Z."/>
        </authorList>
    </citation>
    <scope>NUCLEOTIDE SEQUENCE [LARGE SCALE GENOMIC DNA]</scope>
    <source>
        <strain evidence="11 12">Comchoano-2</strain>
    </source>
</reference>
<dbReference type="CDD" id="cd00336">
    <property type="entry name" value="Ribosomal_L22"/>
    <property type="match status" value="1"/>
</dbReference>
<comment type="caution">
    <text evidence="11">The sequence shown here is derived from an EMBL/GenBank/DDBJ whole genome shotgun (WGS) entry which is preliminary data.</text>
</comment>
<dbReference type="RefSeq" id="WP_258569596.1">
    <property type="nucleotide sequence ID" value="NZ_JAKUDN010000002.1"/>
</dbReference>
<dbReference type="Proteomes" id="UP001320768">
    <property type="component" value="Unassembled WGS sequence"/>
</dbReference>
<evidence type="ECO:0000256" key="9">
    <source>
        <dbReference type="RuleBase" id="RU004006"/>
    </source>
</evidence>
<gene>
    <name evidence="7 11" type="primary">rplV</name>
    <name evidence="11" type="ORF">MKS91_04235</name>
</gene>
<dbReference type="InterPro" id="IPR018260">
    <property type="entry name" value="Ribosomal_uL22_CS"/>
</dbReference>
<evidence type="ECO:0000256" key="8">
    <source>
        <dbReference type="RuleBase" id="RU004005"/>
    </source>
</evidence>
<keyword evidence="5 7" id="KW-0687">Ribonucleoprotein</keyword>
<comment type="subunit">
    <text evidence="7 9">Part of the 50S ribosomal subunit.</text>
</comment>
<comment type="similarity">
    <text evidence="1 7 8">Belongs to the universal ribosomal protein uL22 family.</text>
</comment>
<keyword evidence="4 7" id="KW-0689">Ribosomal protein</keyword>
<keyword evidence="3 7" id="KW-0694">RNA-binding</keyword>
<organism evidence="11 12">
    <name type="scientific">Candidatus Synchoanobacter obligatus</name>
    <dbReference type="NCBI Taxonomy" id="2919597"/>
    <lineage>
        <taxon>Bacteria</taxon>
        <taxon>Pseudomonadati</taxon>
        <taxon>Pseudomonadota</taxon>
        <taxon>Gammaproteobacteria</taxon>
        <taxon>Candidatus Comchoanobacterales</taxon>
        <taxon>Candidatus Comchoanobacteraceae</taxon>
        <taxon>Candidatus Synchoanobacter</taxon>
    </lineage>
</organism>
<evidence type="ECO:0000313" key="11">
    <source>
        <dbReference type="EMBL" id="MCP8352491.1"/>
    </source>
</evidence>
<evidence type="ECO:0000256" key="5">
    <source>
        <dbReference type="ARBA" id="ARBA00023274"/>
    </source>
</evidence>
<evidence type="ECO:0000256" key="10">
    <source>
        <dbReference type="RuleBase" id="RU004008"/>
    </source>
</evidence>
<evidence type="ECO:0000256" key="2">
    <source>
        <dbReference type="ARBA" id="ARBA00022730"/>
    </source>
</evidence>
<comment type="function">
    <text evidence="7">The globular domain of the protein is located near the polypeptide exit tunnel on the outside of the subunit, while an extended beta-hairpin is found that lines the wall of the exit tunnel in the center of the 70S ribosome.</text>
</comment>
<keyword evidence="2 7" id="KW-0699">rRNA-binding</keyword>
<evidence type="ECO:0000313" key="12">
    <source>
        <dbReference type="Proteomes" id="UP001320768"/>
    </source>
</evidence>
<dbReference type="Gene3D" id="3.90.470.10">
    <property type="entry name" value="Ribosomal protein L22/L17"/>
    <property type="match status" value="1"/>
</dbReference>
<dbReference type="SUPFAM" id="SSF54843">
    <property type="entry name" value="Ribosomal protein L22"/>
    <property type="match status" value="1"/>
</dbReference>
<dbReference type="HAMAP" id="MF_01331_B">
    <property type="entry name" value="Ribosomal_uL22_B"/>
    <property type="match status" value="1"/>
</dbReference>
<dbReference type="InterPro" id="IPR047867">
    <property type="entry name" value="Ribosomal_uL22_bac/org-type"/>
</dbReference>
<dbReference type="InterPro" id="IPR001063">
    <property type="entry name" value="Ribosomal_uL22"/>
</dbReference>
<evidence type="ECO:0000256" key="1">
    <source>
        <dbReference type="ARBA" id="ARBA00009451"/>
    </source>
</evidence>
<dbReference type="NCBIfam" id="TIGR01044">
    <property type="entry name" value="rplV_bact"/>
    <property type="match status" value="1"/>
</dbReference>
<evidence type="ECO:0000256" key="3">
    <source>
        <dbReference type="ARBA" id="ARBA00022884"/>
    </source>
</evidence>
<name>A0ABT1L6D1_9GAMM</name>
<dbReference type="Pfam" id="PF00237">
    <property type="entry name" value="Ribosomal_L22"/>
    <property type="match status" value="1"/>
</dbReference>